<dbReference type="VEuPathDB" id="GiardiaDB:GL50581_1014"/>
<dbReference type="PIRSF" id="PIRSF000779">
    <property type="entry name" value="RNA_pol_Rpb8"/>
    <property type="match status" value="1"/>
</dbReference>
<keyword evidence="4" id="KW-0240">DNA-directed RNA polymerase</keyword>
<dbReference type="FunFam" id="2.40.50.140:FF:000509">
    <property type="entry name" value="DNA-directed RNA polymerases I, II, and III subunit RPABC3"/>
    <property type="match status" value="1"/>
</dbReference>
<dbReference type="GO" id="GO:0005666">
    <property type="term" value="C:RNA polymerase III complex"/>
    <property type="evidence" value="ECO:0007669"/>
    <property type="project" value="TreeGrafter"/>
</dbReference>
<dbReference type="EMBL" id="AHGT01000036">
    <property type="protein sequence ID" value="ESU36949.1"/>
    <property type="molecule type" value="Genomic_DNA"/>
</dbReference>
<evidence type="ECO:0000256" key="3">
    <source>
        <dbReference type="ARBA" id="ARBA00023242"/>
    </source>
</evidence>
<dbReference type="VEuPathDB" id="GiardiaDB:QR46_1706"/>
<proteinExistence type="inferred from homology"/>
<evidence type="ECO:0000313" key="4">
    <source>
        <dbReference type="EMBL" id="ESU36949.1"/>
    </source>
</evidence>
<dbReference type="InterPro" id="IPR012340">
    <property type="entry name" value="NA-bd_OB-fold"/>
</dbReference>
<feature type="non-terminal residue" evidence="4">
    <location>
        <position position="1"/>
    </location>
</feature>
<dbReference type="SMART" id="SM00658">
    <property type="entry name" value="RPOL8c"/>
    <property type="match status" value="1"/>
</dbReference>
<dbReference type="PANTHER" id="PTHR10917:SF0">
    <property type="entry name" value="DNA-DIRECTED RNA POLYMERASES I, II, AND III SUBUNIT RPABC3"/>
    <property type="match status" value="1"/>
</dbReference>
<dbReference type="Proteomes" id="UP000018320">
    <property type="component" value="Unassembled WGS sequence"/>
</dbReference>
<accession>V6TE29</accession>
<comment type="caution">
    <text evidence="4">The sequence shown here is derived from an EMBL/GenBank/DDBJ whole genome shotgun (WGS) entry which is preliminary data.</text>
</comment>
<evidence type="ECO:0000313" key="5">
    <source>
        <dbReference type="Proteomes" id="UP000018320"/>
    </source>
</evidence>
<comment type="similarity">
    <text evidence="2">Belongs to the eukaryotic RPB8 RNA polymerase subunit family.</text>
</comment>
<dbReference type="GO" id="GO:0005736">
    <property type="term" value="C:RNA polymerase I complex"/>
    <property type="evidence" value="ECO:0007669"/>
    <property type="project" value="TreeGrafter"/>
</dbReference>
<dbReference type="PANTHER" id="PTHR10917">
    <property type="entry name" value="DNA-DIRECTED RNA POLYMERASES I, II, AND III SUBUNIT RPABC3"/>
    <property type="match status" value="1"/>
</dbReference>
<dbReference type="VEuPathDB" id="GiardiaDB:GL50803_0015144"/>
<evidence type="ECO:0000256" key="2">
    <source>
        <dbReference type="ARBA" id="ARBA00008912"/>
    </source>
</evidence>
<dbReference type="Gene3D" id="2.40.50.140">
    <property type="entry name" value="Nucleic acid-binding proteins"/>
    <property type="match status" value="1"/>
</dbReference>
<dbReference type="SUPFAM" id="SSF50249">
    <property type="entry name" value="Nucleic acid-binding proteins"/>
    <property type="match status" value="1"/>
</dbReference>
<protein>
    <submittedName>
        <fullName evidence="4">DNA-directed RNA polymerase</fullName>
    </submittedName>
</protein>
<dbReference type="GO" id="GO:0003899">
    <property type="term" value="F:DNA-directed RNA polymerase activity"/>
    <property type="evidence" value="ECO:0007669"/>
    <property type="project" value="InterPro"/>
</dbReference>
<name>V6TE29_GIAIN</name>
<dbReference type="VEuPathDB" id="GiardiaDB:DHA2_15144"/>
<gene>
    <name evidence="4" type="ORF">DHA2_15144</name>
</gene>
<organism evidence="4 5">
    <name type="scientific">Giardia intestinalis</name>
    <name type="common">Giardia lamblia</name>
    <dbReference type="NCBI Taxonomy" id="5741"/>
    <lineage>
        <taxon>Eukaryota</taxon>
        <taxon>Metamonada</taxon>
        <taxon>Diplomonadida</taxon>
        <taxon>Hexamitidae</taxon>
        <taxon>Giardiinae</taxon>
        <taxon>Giardia</taxon>
    </lineage>
</organism>
<reference evidence="5" key="1">
    <citation type="submission" date="2012-02" db="EMBL/GenBank/DDBJ databases">
        <title>Genome sequencing of Giardia lamblia Genotypes A2 and B isolates (DH and GS) and comparative analysis with the genomes of Genotypes A1 and E (WB and Pig).</title>
        <authorList>
            <person name="Adam R."/>
            <person name="Dahlstrom E."/>
            <person name="Martens C."/>
            <person name="Bruno D."/>
            <person name="Barbian K."/>
            <person name="Porcella S.F."/>
            <person name="Nash T."/>
        </authorList>
    </citation>
    <scope>NUCLEOTIDE SEQUENCE</scope>
    <source>
        <strain evidence="5">DH</strain>
    </source>
</reference>
<dbReference type="GO" id="GO:0005665">
    <property type="term" value="C:RNA polymerase II, core complex"/>
    <property type="evidence" value="ECO:0007669"/>
    <property type="project" value="TreeGrafter"/>
</dbReference>
<sequence length="159" mass="18272">VVFFHLIKAMSLYSNRFSIASFDPECVKYYDNIGRVLLESTDDPDVFLTLDYNLELYPKLNKNARSLEVQILSSISYQDFNVSADSPNYDPKLSEILHDAYPDLDYAMHGTVFEFRAVGDKVDMFISFGGLIAKLQAPAFRLERFKFGMKLYLLCCNTM</sequence>
<dbReference type="InterPro" id="IPR005570">
    <property type="entry name" value="RPABC3"/>
</dbReference>
<comment type="subcellular location">
    <subcellularLocation>
        <location evidence="1">Nucleus</location>
    </subcellularLocation>
</comment>
<keyword evidence="3" id="KW-0539">Nucleus</keyword>
<keyword evidence="4" id="KW-0804">Transcription</keyword>
<reference evidence="4 5" key="2">
    <citation type="journal article" date="2013" name="Genome Biol. Evol.">
        <title>Genome sequencing of Giardia lamblia genotypes A2 and B isolates (DH and GS) and comparative analysis with the genomes of genotypes A1 and E (WB and Pig).</title>
        <authorList>
            <person name="Adam R.D."/>
            <person name="Dahlstrom E.W."/>
            <person name="Martens C.A."/>
            <person name="Bruno D.P."/>
            <person name="Barbian K.D."/>
            <person name="Ricklefs S.M."/>
            <person name="Hernandez M.M."/>
            <person name="Narla N.P."/>
            <person name="Patel R.B."/>
            <person name="Porcella S.F."/>
            <person name="Nash T.E."/>
        </authorList>
    </citation>
    <scope>NUCLEOTIDE SEQUENCE [LARGE SCALE GENOMIC DNA]</scope>
    <source>
        <strain evidence="4 5">DH</strain>
    </source>
</reference>
<dbReference type="AlphaFoldDB" id="V6TE29"/>
<evidence type="ECO:0000256" key="1">
    <source>
        <dbReference type="ARBA" id="ARBA00004123"/>
    </source>
</evidence>
<dbReference type="Pfam" id="PF03870">
    <property type="entry name" value="RNA_pol_Rpb8"/>
    <property type="match status" value="1"/>
</dbReference>
<dbReference type="GO" id="GO:0006351">
    <property type="term" value="P:DNA-templated transcription"/>
    <property type="evidence" value="ECO:0007669"/>
    <property type="project" value="InterPro"/>
</dbReference>